<dbReference type="GO" id="GO:1990234">
    <property type="term" value="C:transferase complex"/>
    <property type="evidence" value="ECO:0007669"/>
    <property type="project" value="UniProtKB-ARBA"/>
</dbReference>
<dbReference type="PROSITE" id="PS50294">
    <property type="entry name" value="WD_REPEATS_REGION"/>
    <property type="match status" value="1"/>
</dbReference>
<evidence type="ECO:0000256" key="2">
    <source>
        <dbReference type="ARBA" id="ARBA00022737"/>
    </source>
</evidence>
<feature type="domain" description="F-box" evidence="4">
    <location>
        <begin position="98"/>
        <end position="145"/>
    </location>
</feature>
<dbReference type="PROSITE" id="PS50181">
    <property type="entry name" value="FBOX"/>
    <property type="match status" value="1"/>
</dbReference>
<reference evidence="5 6" key="1">
    <citation type="submission" date="2021-06" db="EMBL/GenBank/DDBJ databases">
        <title>Caerostris darwini draft genome.</title>
        <authorList>
            <person name="Kono N."/>
            <person name="Arakawa K."/>
        </authorList>
    </citation>
    <scope>NUCLEOTIDE SEQUENCE [LARGE SCALE GENOMIC DNA]</scope>
</reference>
<evidence type="ECO:0000313" key="6">
    <source>
        <dbReference type="Proteomes" id="UP001054837"/>
    </source>
</evidence>
<dbReference type="Pfam" id="PF12937">
    <property type="entry name" value="F-box-like"/>
    <property type="match status" value="1"/>
</dbReference>
<dbReference type="Gene3D" id="1.20.1280.50">
    <property type="match status" value="1"/>
</dbReference>
<dbReference type="InterPro" id="IPR001810">
    <property type="entry name" value="F-box_dom"/>
</dbReference>
<dbReference type="EMBL" id="BPLQ01004737">
    <property type="protein sequence ID" value="GIY10370.1"/>
    <property type="molecule type" value="Genomic_DNA"/>
</dbReference>
<keyword evidence="2" id="KW-0677">Repeat</keyword>
<dbReference type="PANTHER" id="PTHR22847:SF637">
    <property type="entry name" value="WD REPEAT DOMAIN 5B"/>
    <property type="match status" value="1"/>
</dbReference>
<dbReference type="Proteomes" id="UP001054837">
    <property type="component" value="Unassembled WGS sequence"/>
</dbReference>
<sequence length="487" mass="55690">MSQPITETAPDREEIKFPSYPNLKILERKFLRRTNFELLRSHLDFATIRIVKSRSSPIRRLATVKRSHPIVSFHYLQKYFLLYEMDSKSDSDDSEESYLKLDNLPPEIFLHICSFISSKFVINVLSKVCQQFNDIIQNDTTWRMRISMTWPKKYPLIPDPDIDWKEACIAREEHYYLWKNSGENMKMFHLKDAHFGSVNVVNILEDGWICASGGRDGALKLWNILNLKETLEPQDYKSCLLNSRTGAHGNAWLWSISYDKQNKMMYSGGFDCNIKTWDLDNPFLPVTSYSLASPILCLAFSHNSLASGCYGRSVSLFDPRVSLQPVLQHIHHKKPVICIASDEKFIISGSEDKTVVVYDKTARKVLNTIQFEGFPLSMSYDCKQLLVGDVLGFFHVIDPTNESFTKEKTYETGHKLKVTGIQHSLGSIITCSTDKTIRILEPNHNPEPIAVLNCSSEISKISAYKTVLASANTDDSITIWLPEEECS</sequence>
<dbReference type="InterPro" id="IPR019775">
    <property type="entry name" value="WD40_repeat_CS"/>
</dbReference>
<dbReference type="PANTHER" id="PTHR22847">
    <property type="entry name" value="WD40 REPEAT PROTEIN"/>
    <property type="match status" value="1"/>
</dbReference>
<proteinExistence type="predicted"/>
<feature type="repeat" description="WD" evidence="3">
    <location>
        <begin position="191"/>
        <end position="232"/>
    </location>
</feature>
<dbReference type="SMART" id="SM00256">
    <property type="entry name" value="FBOX"/>
    <property type="match status" value="1"/>
</dbReference>
<comment type="caution">
    <text evidence="5">The sequence shown here is derived from an EMBL/GenBank/DDBJ whole genome shotgun (WGS) entry which is preliminary data.</text>
</comment>
<dbReference type="InterPro" id="IPR036047">
    <property type="entry name" value="F-box-like_dom_sf"/>
</dbReference>
<evidence type="ECO:0000313" key="5">
    <source>
        <dbReference type="EMBL" id="GIY10370.1"/>
    </source>
</evidence>
<dbReference type="InterPro" id="IPR036322">
    <property type="entry name" value="WD40_repeat_dom_sf"/>
</dbReference>
<keyword evidence="6" id="KW-1185">Reference proteome</keyword>
<protein>
    <recommendedName>
        <fullName evidence="4">F-box domain-containing protein</fullName>
    </recommendedName>
</protein>
<dbReference type="PROSITE" id="PS00678">
    <property type="entry name" value="WD_REPEATS_1"/>
    <property type="match status" value="1"/>
</dbReference>
<dbReference type="CDD" id="cd22135">
    <property type="entry name" value="F-box_FBXW9"/>
    <property type="match status" value="1"/>
</dbReference>
<dbReference type="SUPFAM" id="SSF81383">
    <property type="entry name" value="F-box domain"/>
    <property type="match status" value="1"/>
</dbReference>
<dbReference type="AlphaFoldDB" id="A0AAV4QQL5"/>
<dbReference type="Pfam" id="PF00400">
    <property type="entry name" value="WD40"/>
    <property type="match status" value="3"/>
</dbReference>
<organism evidence="5 6">
    <name type="scientific">Caerostris darwini</name>
    <dbReference type="NCBI Taxonomy" id="1538125"/>
    <lineage>
        <taxon>Eukaryota</taxon>
        <taxon>Metazoa</taxon>
        <taxon>Ecdysozoa</taxon>
        <taxon>Arthropoda</taxon>
        <taxon>Chelicerata</taxon>
        <taxon>Arachnida</taxon>
        <taxon>Araneae</taxon>
        <taxon>Araneomorphae</taxon>
        <taxon>Entelegynae</taxon>
        <taxon>Araneoidea</taxon>
        <taxon>Araneidae</taxon>
        <taxon>Caerostris</taxon>
    </lineage>
</organism>
<dbReference type="SMART" id="SM00320">
    <property type="entry name" value="WD40"/>
    <property type="match status" value="6"/>
</dbReference>
<evidence type="ECO:0000256" key="1">
    <source>
        <dbReference type="ARBA" id="ARBA00022574"/>
    </source>
</evidence>
<dbReference type="Gene3D" id="2.130.10.10">
    <property type="entry name" value="YVTN repeat-like/Quinoprotein amine dehydrogenase"/>
    <property type="match status" value="2"/>
</dbReference>
<evidence type="ECO:0000259" key="4">
    <source>
        <dbReference type="PROSITE" id="PS50181"/>
    </source>
</evidence>
<keyword evidence="1 3" id="KW-0853">WD repeat</keyword>
<dbReference type="SUPFAM" id="SSF50978">
    <property type="entry name" value="WD40 repeat-like"/>
    <property type="match status" value="1"/>
</dbReference>
<dbReference type="InterPro" id="IPR015943">
    <property type="entry name" value="WD40/YVTN_repeat-like_dom_sf"/>
</dbReference>
<name>A0AAV4QQL5_9ARAC</name>
<accession>A0AAV4QQL5</accession>
<dbReference type="InterPro" id="IPR001680">
    <property type="entry name" value="WD40_rpt"/>
</dbReference>
<evidence type="ECO:0000256" key="3">
    <source>
        <dbReference type="PROSITE-ProRule" id="PRU00221"/>
    </source>
</evidence>
<dbReference type="PROSITE" id="PS50082">
    <property type="entry name" value="WD_REPEATS_2"/>
    <property type="match status" value="1"/>
</dbReference>
<gene>
    <name evidence="5" type="primary">FBXW9</name>
    <name evidence="5" type="ORF">CDAR_44581</name>
</gene>